<dbReference type="InterPro" id="IPR056030">
    <property type="entry name" value="DUF7611"/>
</dbReference>
<accession>A0A6A5UUI0</accession>
<dbReference type="Pfam" id="PF24586">
    <property type="entry name" value="DUF7611"/>
    <property type="match status" value="1"/>
</dbReference>
<keyword evidence="7" id="KW-1185">Reference proteome</keyword>
<evidence type="ECO:0000313" key="7">
    <source>
        <dbReference type="Proteomes" id="UP000800036"/>
    </source>
</evidence>
<dbReference type="Pfam" id="PF24587">
    <property type="entry name" value="DUF7612"/>
    <property type="match status" value="1"/>
</dbReference>
<sequence length="1358" mass="150173">MVDAFKGSKGRWKAKLFARDAVPDAPPEDPKPKTQASFRLDDDVNDFLKPSTERAQAQKEAAAAAFLSSRPRIDVVSAQRWPSSSDVINSAGKNGGLKKSGRKKGLTVSFVRTQPIIIGEGGDECEEPSIEVYNRRKSKSVSDVDKLAGQTHQDDIALSTRSPTFNALDSQNVQAAQRGIVTRTLTSGGELSPPLRQKLELGSINTHASPPPEPARGLGHMGLGQRPKPLARAPTGFDLQETEEQGDTPGRPSMDSACSFEGSENVSPVLSKKMTNELPPTREEEEEEDFRPKPLSRSQTGWSEHAGDSDEEPIPTIPRLPEMKDEILPIDANALLAERFLESEPTDPNSFSARVIHKMRADEGRALHEGARAAGGESKRDSGSSSSSFPAGSVQSSGFNVGTPPTTAGTLAGKTPPRFATRDPVPPADLPRHVLNVEDPYGASSRGPSPGRRPTLPGTSPLDTDPRPSSSSSAHAIPSAASRTRNSPHEPYSAATSMSTQQTPSALEKQPFSALSQSSILPTPPQFERPVFVSPPQSEQPPAPPPHREMPPPPNQIPSRPRQDVATSASLARSDTKQQAEGAFIDFGERVEHMRGVFQLMAQLNGQIYDHSPNVWLRVASWWFLKGRAAMETAIRSRPKTAEPQPERLIQAHVDLAKTWWILTEVLSNHPRLPKYGDQQMGSQAKAARDVGDDSSAEVYETQDAILSSLKMLLGSMKRHQSMPPTQALIQGQQQDIWEKYPKFAPDAVGVLSAASAKLIIKDGAQQHISPKKFMPVSDTREDFCYFRMFAQVSMSTEDLNTDREPFPVVISILRCRENFNVKLAIASQNELVNIMVGPSADLGATWRDIAWRSKNHGFALQVRHGFVLNVELIDSDFRSLWTIVDHTNRVESALRERKDESTACVMMLREGIYKDPTNPTVFPAEPVKGSKLHMFEKFELSSEGTGKRKLHRGYRVVMVTHPRNRTVGFVSHEAGTKQEPLNFAYTTEPDQAPSMVIRFREEMSDKRFKVCTMRMVFADSKERNQVFGLLTSLNIGEAEKEFAKVPLKAYNIESADPAEGFSQSGSNVLNKLQWVEAKTMNQDPDVIGLESAPTVMSESLRILVRHSAGVFSDRMNLDTGELLVRLPTSGAPELTLLRNPQRDMAIAIDASRSEKEVPDALADLLRTLSTASTIRKLTFASYSDLHDFQLAVTGFSVRFDGIASTLSIARRRMVVPIYKQWTANTIRIQIVEQDNIVQLLAFFEDFSHADAMNFQLKPQDEFQKSDKNGKSSVRLVDCKFALPVEERKGEGKMGKEEGRLTGWAGMKRRFVCLDQIEYPGEHDDMLISFDNPETRDRFAEALPSTTVSRKFTVRRKI</sequence>
<dbReference type="Pfam" id="PF24588">
    <property type="entry name" value="DUF7613"/>
    <property type="match status" value="1"/>
</dbReference>
<name>A0A6A5UUI0_9PLEO</name>
<gene>
    <name evidence="6" type="ORF">BU23DRAFT_278732</name>
</gene>
<evidence type="ECO:0000313" key="6">
    <source>
        <dbReference type="EMBL" id="KAF1968050.1"/>
    </source>
</evidence>
<feature type="domain" description="DUF7611" evidence="2">
    <location>
        <begin position="741"/>
        <end position="895"/>
    </location>
</feature>
<evidence type="ECO:0000259" key="5">
    <source>
        <dbReference type="Pfam" id="PF24589"/>
    </source>
</evidence>
<feature type="region of interest" description="Disordered" evidence="1">
    <location>
        <begin position="362"/>
        <end position="578"/>
    </location>
</feature>
<reference evidence="6" key="1">
    <citation type="journal article" date="2020" name="Stud. Mycol.">
        <title>101 Dothideomycetes genomes: a test case for predicting lifestyles and emergence of pathogens.</title>
        <authorList>
            <person name="Haridas S."/>
            <person name="Albert R."/>
            <person name="Binder M."/>
            <person name="Bloem J."/>
            <person name="Labutti K."/>
            <person name="Salamov A."/>
            <person name="Andreopoulos B."/>
            <person name="Baker S."/>
            <person name="Barry K."/>
            <person name="Bills G."/>
            <person name="Bluhm B."/>
            <person name="Cannon C."/>
            <person name="Castanera R."/>
            <person name="Culley D."/>
            <person name="Daum C."/>
            <person name="Ezra D."/>
            <person name="Gonzalez J."/>
            <person name="Henrissat B."/>
            <person name="Kuo A."/>
            <person name="Liang C."/>
            <person name="Lipzen A."/>
            <person name="Lutzoni F."/>
            <person name="Magnuson J."/>
            <person name="Mondo S."/>
            <person name="Nolan M."/>
            <person name="Ohm R."/>
            <person name="Pangilinan J."/>
            <person name="Park H.-J."/>
            <person name="Ramirez L."/>
            <person name="Alfaro M."/>
            <person name="Sun H."/>
            <person name="Tritt A."/>
            <person name="Yoshinaga Y."/>
            <person name="Zwiers L.-H."/>
            <person name="Turgeon B."/>
            <person name="Goodwin S."/>
            <person name="Spatafora J."/>
            <person name="Crous P."/>
            <person name="Grigoriev I."/>
        </authorList>
    </citation>
    <scope>NUCLEOTIDE SEQUENCE</scope>
    <source>
        <strain evidence="6">CBS 107.79</strain>
    </source>
</reference>
<evidence type="ECO:0000259" key="2">
    <source>
        <dbReference type="Pfam" id="PF24586"/>
    </source>
</evidence>
<evidence type="ECO:0000259" key="3">
    <source>
        <dbReference type="Pfam" id="PF24587"/>
    </source>
</evidence>
<organism evidence="6 7">
    <name type="scientific">Bimuria novae-zelandiae CBS 107.79</name>
    <dbReference type="NCBI Taxonomy" id="1447943"/>
    <lineage>
        <taxon>Eukaryota</taxon>
        <taxon>Fungi</taxon>
        <taxon>Dikarya</taxon>
        <taxon>Ascomycota</taxon>
        <taxon>Pezizomycotina</taxon>
        <taxon>Dothideomycetes</taxon>
        <taxon>Pleosporomycetidae</taxon>
        <taxon>Pleosporales</taxon>
        <taxon>Massarineae</taxon>
        <taxon>Didymosphaeriaceae</taxon>
        <taxon>Bimuria</taxon>
    </lineage>
</organism>
<evidence type="ECO:0000256" key="1">
    <source>
        <dbReference type="SAM" id="MobiDB-lite"/>
    </source>
</evidence>
<dbReference type="Pfam" id="PF24589">
    <property type="entry name" value="DUF7614"/>
    <property type="match status" value="1"/>
</dbReference>
<evidence type="ECO:0000259" key="4">
    <source>
        <dbReference type="Pfam" id="PF24588"/>
    </source>
</evidence>
<feature type="domain" description="DUF7614" evidence="5">
    <location>
        <begin position="1200"/>
        <end position="1344"/>
    </location>
</feature>
<feature type="region of interest" description="Disordered" evidence="1">
    <location>
        <begin position="16"/>
        <end position="38"/>
    </location>
</feature>
<feature type="compositionally biased region" description="Polar residues" evidence="1">
    <location>
        <begin position="565"/>
        <end position="578"/>
    </location>
</feature>
<feature type="compositionally biased region" description="Polar residues" evidence="1">
    <location>
        <begin position="494"/>
        <end position="505"/>
    </location>
</feature>
<dbReference type="InterPro" id="IPR056031">
    <property type="entry name" value="DUF7612"/>
</dbReference>
<feature type="compositionally biased region" description="Basic and acidic residues" evidence="1">
    <location>
        <begin position="362"/>
        <end position="382"/>
    </location>
</feature>
<dbReference type="EMBL" id="ML976725">
    <property type="protein sequence ID" value="KAF1968050.1"/>
    <property type="molecule type" value="Genomic_DNA"/>
</dbReference>
<feature type="region of interest" description="Disordered" evidence="1">
    <location>
        <begin position="204"/>
        <end position="321"/>
    </location>
</feature>
<dbReference type="OrthoDB" id="4356615at2759"/>
<feature type="compositionally biased region" description="Pro residues" evidence="1">
    <location>
        <begin position="538"/>
        <end position="556"/>
    </location>
</feature>
<protein>
    <submittedName>
        <fullName evidence="6">Uncharacterized protein</fullName>
    </submittedName>
</protein>
<proteinExistence type="predicted"/>
<dbReference type="InterPro" id="IPR056032">
    <property type="entry name" value="DUF7613"/>
</dbReference>
<feature type="compositionally biased region" description="Low complexity" evidence="1">
    <location>
        <begin position="383"/>
        <end position="417"/>
    </location>
</feature>
<feature type="compositionally biased region" description="Basic and acidic residues" evidence="1">
    <location>
        <begin position="17"/>
        <end position="32"/>
    </location>
</feature>
<feature type="compositionally biased region" description="Low complexity" evidence="1">
    <location>
        <begin position="469"/>
        <end position="482"/>
    </location>
</feature>
<feature type="domain" description="DUF7612" evidence="3">
    <location>
        <begin position="898"/>
        <end position="1033"/>
    </location>
</feature>
<feature type="domain" description="DUF7613" evidence="4">
    <location>
        <begin position="1038"/>
        <end position="1194"/>
    </location>
</feature>
<dbReference type="Proteomes" id="UP000800036">
    <property type="component" value="Unassembled WGS sequence"/>
</dbReference>
<dbReference type="InterPro" id="IPR056033">
    <property type="entry name" value="DUF7614"/>
</dbReference>